<feature type="region of interest" description="Disordered" evidence="1">
    <location>
        <begin position="1"/>
        <end position="31"/>
    </location>
</feature>
<proteinExistence type="predicted"/>
<gene>
    <name evidence="2" type="primary">NCL1_14493</name>
    <name evidence="2" type="ORF">TNCV_2484051</name>
</gene>
<keyword evidence="3" id="KW-1185">Reference proteome</keyword>
<protein>
    <submittedName>
        <fullName evidence="2">Uncharacterized protein</fullName>
    </submittedName>
</protein>
<name>A0A8X6VZF2_TRICX</name>
<comment type="caution">
    <text evidence="2">The sequence shown here is derived from an EMBL/GenBank/DDBJ whole genome shotgun (WGS) entry which is preliminary data.</text>
</comment>
<dbReference type="EMBL" id="BMAU01021371">
    <property type="protein sequence ID" value="GFY25285.1"/>
    <property type="molecule type" value="Genomic_DNA"/>
</dbReference>
<evidence type="ECO:0000313" key="3">
    <source>
        <dbReference type="Proteomes" id="UP000887159"/>
    </source>
</evidence>
<reference evidence="2" key="1">
    <citation type="submission" date="2020-08" db="EMBL/GenBank/DDBJ databases">
        <title>Multicomponent nature underlies the extraordinary mechanical properties of spider dragline silk.</title>
        <authorList>
            <person name="Kono N."/>
            <person name="Nakamura H."/>
            <person name="Mori M."/>
            <person name="Yoshida Y."/>
            <person name="Ohtoshi R."/>
            <person name="Malay A.D."/>
            <person name="Moran D.A.P."/>
            <person name="Tomita M."/>
            <person name="Numata K."/>
            <person name="Arakawa K."/>
        </authorList>
    </citation>
    <scope>NUCLEOTIDE SEQUENCE</scope>
</reference>
<evidence type="ECO:0000313" key="2">
    <source>
        <dbReference type="EMBL" id="GFY25285.1"/>
    </source>
</evidence>
<evidence type="ECO:0000256" key="1">
    <source>
        <dbReference type="SAM" id="MobiDB-lite"/>
    </source>
</evidence>
<dbReference type="AlphaFoldDB" id="A0A8X6VZF2"/>
<sequence length="260" mass="29704">MATTDTSLSYNRAFGYGPRKSDPWSSDEDDTLAVTPSRNFHNRWTSDIAVSTGDRSRNLESQLSDEKYIRIDTSLCEFLREDFKSLLIEYTLTFTRRAFNGIGTQSLDRSNSEGEKDFNDGHREEITDFVQSIPGFQECDGEAWMACYAEDSGFQMLKDARLRLPCKKNPTLSTMKRSKTRATTTTKVARIHQILTRFLRWRQLWSGTNNNQSAVLLNNCCPRESEILQRKYEGVQCVLFHMLHGSHSVIRTVSGPNGFG</sequence>
<dbReference type="Proteomes" id="UP000887159">
    <property type="component" value="Unassembled WGS sequence"/>
</dbReference>
<feature type="compositionally biased region" description="Polar residues" evidence="1">
    <location>
        <begin position="1"/>
        <end position="10"/>
    </location>
</feature>
<accession>A0A8X6VZF2</accession>
<organism evidence="2 3">
    <name type="scientific">Trichonephila clavipes</name>
    <name type="common">Golden silk orbweaver</name>
    <name type="synonym">Nephila clavipes</name>
    <dbReference type="NCBI Taxonomy" id="2585209"/>
    <lineage>
        <taxon>Eukaryota</taxon>
        <taxon>Metazoa</taxon>
        <taxon>Ecdysozoa</taxon>
        <taxon>Arthropoda</taxon>
        <taxon>Chelicerata</taxon>
        <taxon>Arachnida</taxon>
        <taxon>Araneae</taxon>
        <taxon>Araneomorphae</taxon>
        <taxon>Entelegynae</taxon>
        <taxon>Araneoidea</taxon>
        <taxon>Nephilidae</taxon>
        <taxon>Trichonephila</taxon>
    </lineage>
</organism>